<dbReference type="InterPro" id="IPR036086">
    <property type="entry name" value="ParB/Sulfiredoxin_sf"/>
</dbReference>
<evidence type="ECO:0000259" key="1">
    <source>
        <dbReference type="SMART" id="SM00470"/>
    </source>
</evidence>
<dbReference type="GO" id="GO:0005694">
    <property type="term" value="C:chromosome"/>
    <property type="evidence" value="ECO:0007669"/>
    <property type="project" value="TreeGrafter"/>
</dbReference>
<feature type="domain" description="ParB-like N-terminal" evidence="1">
    <location>
        <begin position="12"/>
        <end position="113"/>
    </location>
</feature>
<organism evidence="2 3">
    <name type="scientific">Paracoccus subflavus</name>
    <dbReference type="NCBI Taxonomy" id="2528244"/>
    <lineage>
        <taxon>Bacteria</taxon>
        <taxon>Pseudomonadati</taxon>
        <taxon>Pseudomonadota</taxon>
        <taxon>Alphaproteobacteria</taxon>
        <taxon>Rhodobacterales</taxon>
        <taxon>Paracoccaceae</taxon>
        <taxon>Paracoccus</taxon>
    </lineage>
</organism>
<proteinExistence type="predicted"/>
<dbReference type="GO" id="GO:0007059">
    <property type="term" value="P:chromosome segregation"/>
    <property type="evidence" value="ECO:0007669"/>
    <property type="project" value="TreeGrafter"/>
</dbReference>
<dbReference type="Pfam" id="PF02195">
    <property type="entry name" value="ParB_N"/>
    <property type="match status" value="1"/>
</dbReference>
<dbReference type="OrthoDB" id="9813122at2"/>
<dbReference type="RefSeq" id="WP_130992123.1">
    <property type="nucleotide sequence ID" value="NZ_SISK01000015.1"/>
</dbReference>
<evidence type="ECO:0000313" key="2">
    <source>
        <dbReference type="EMBL" id="TBN37012.1"/>
    </source>
</evidence>
<dbReference type="PANTHER" id="PTHR33375">
    <property type="entry name" value="CHROMOSOME-PARTITIONING PROTEIN PARB-RELATED"/>
    <property type="match status" value="1"/>
</dbReference>
<dbReference type="EMBL" id="SISK01000015">
    <property type="protein sequence ID" value="TBN37012.1"/>
    <property type="molecule type" value="Genomic_DNA"/>
</dbReference>
<evidence type="ECO:0000313" key="3">
    <source>
        <dbReference type="Proteomes" id="UP000293520"/>
    </source>
</evidence>
<sequence length="158" mass="17084">MKRETIAPASIQYFPLAQLYVSDLNPRQDADPEGIDLLADSLAMIGLIQNLSGILDPEGRVGIVAGGRRLRAIARAVERDATVTERHPELASIPVRIASDEATARAWASAENAAREDLLGFVLQLSRWVRAAVMVVSDTRGHIEEGKRTFGAIATAAR</sequence>
<reference evidence="2 3" key="1">
    <citation type="submission" date="2019-02" db="EMBL/GenBank/DDBJ databases">
        <title>Paracoccus subflavus sp. nov., isolated from marine sediment of the Pacific Ocean.</title>
        <authorList>
            <person name="Zhang G."/>
        </authorList>
    </citation>
    <scope>NUCLEOTIDE SEQUENCE [LARGE SCALE GENOMIC DNA]</scope>
    <source>
        <strain evidence="2 3">GY0581</strain>
    </source>
</reference>
<dbReference type="InterPro" id="IPR050336">
    <property type="entry name" value="Chromosome_partition/occlusion"/>
</dbReference>
<dbReference type="Gene3D" id="3.90.1530.30">
    <property type="match status" value="1"/>
</dbReference>
<dbReference type="CDD" id="cd16406">
    <property type="entry name" value="ParB_N_like"/>
    <property type="match status" value="1"/>
</dbReference>
<comment type="caution">
    <text evidence="2">The sequence shown here is derived from an EMBL/GenBank/DDBJ whole genome shotgun (WGS) entry which is preliminary data.</text>
</comment>
<dbReference type="SUPFAM" id="SSF110849">
    <property type="entry name" value="ParB/Sulfiredoxin"/>
    <property type="match status" value="1"/>
</dbReference>
<protein>
    <recommendedName>
        <fullName evidence="1">ParB-like N-terminal domain-containing protein</fullName>
    </recommendedName>
</protein>
<keyword evidence="3" id="KW-1185">Reference proteome</keyword>
<dbReference type="AlphaFoldDB" id="A0A4Q9FX26"/>
<dbReference type="PANTHER" id="PTHR33375:SF7">
    <property type="entry name" value="CHROMOSOME 2-PARTITIONING PROTEIN PARB-RELATED"/>
    <property type="match status" value="1"/>
</dbReference>
<accession>A0A4Q9FX26</accession>
<dbReference type="Proteomes" id="UP000293520">
    <property type="component" value="Unassembled WGS sequence"/>
</dbReference>
<dbReference type="InterPro" id="IPR003115">
    <property type="entry name" value="ParB_N"/>
</dbReference>
<name>A0A4Q9FX26_9RHOB</name>
<gene>
    <name evidence="2" type="ORF">EYE42_14995</name>
</gene>
<dbReference type="SMART" id="SM00470">
    <property type="entry name" value="ParB"/>
    <property type="match status" value="1"/>
</dbReference>